<dbReference type="CDD" id="cd16859">
    <property type="entry name" value="ING_ING4_5"/>
    <property type="match status" value="1"/>
</dbReference>
<feature type="binding site" evidence="9">
    <location>
        <position position="432"/>
    </location>
    <ligand>
        <name>Zn(2+)</name>
        <dbReference type="ChEBI" id="CHEBI:29105"/>
        <label>2</label>
    </ligand>
</feature>
<evidence type="ECO:0000256" key="2">
    <source>
        <dbReference type="ARBA" id="ARBA00010210"/>
    </source>
</evidence>
<evidence type="ECO:0000256" key="11">
    <source>
        <dbReference type="RuleBase" id="RU361213"/>
    </source>
</evidence>
<dbReference type="OrthoDB" id="2505961at2759"/>
<feature type="binding site" evidence="9">
    <location>
        <position position="446"/>
    </location>
    <ligand>
        <name>Zn(2+)</name>
        <dbReference type="ChEBI" id="CHEBI:29105"/>
        <label>1</label>
    </ligand>
</feature>
<feature type="binding site" evidence="9">
    <location>
        <position position="419"/>
    </location>
    <ligand>
        <name>Zn(2+)</name>
        <dbReference type="ChEBI" id="CHEBI:29105"/>
        <label>1</label>
    </ligand>
</feature>
<dbReference type="EMBL" id="ML170184">
    <property type="protein sequence ID" value="TDL20892.1"/>
    <property type="molecule type" value="Genomic_DNA"/>
</dbReference>
<feature type="compositionally biased region" description="Acidic residues" evidence="12">
    <location>
        <begin position="401"/>
        <end position="411"/>
    </location>
</feature>
<feature type="compositionally biased region" description="Polar residues" evidence="12">
    <location>
        <begin position="295"/>
        <end position="313"/>
    </location>
</feature>
<keyword evidence="6 11" id="KW-0156">Chromatin regulator</keyword>
<dbReference type="Pfam" id="PF12998">
    <property type="entry name" value="ING"/>
    <property type="match status" value="1"/>
</dbReference>
<feature type="site" description="Histone H3K4me3 binding" evidence="8">
    <location>
        <position position="433"/>
    </location>
</feature>
<dbReference type="InterPro" id="IPR001965">
    <property type="entry name" value="Znf_PHD"/>
</dbReference>
<comment type="similarity">
    <text evidence="2 11">Belongs to the ING family.</text>
</comment>
<dbReference type="Proteomes" id="UP000294933">
    <property type="component" value="Unassembled WGS sequence"/>
</dbReference>
<feature type="site" description="Histone H3K4me3 binding" evidence="8">
    <location>
        <position position="418"/>
    </location>
</feature>
<feature type="site" description="Histone H3K4me3 binding" evidence="8">
    <location>
        <position position="429"/>
    </location>
</feature>
<feature type="binding site" evidence="9">
    <location>
        <position position="458"/>
    </location>
    <ligand>
        <name>Zn(2+)</name>
        <dbReference type="ChEBI" id="CHEBI:29105"/>
        <label>2</label>
    </ligand>
</feature>
<dbReference type="CDD" id="cd15505">
    <property type="entry name" value="PHD_ING"/>
    <property type="match status" value="1"/>
</dbReference>
<comment type="subcellular location">
    <subcellularLocation>
        <location evidence="1 11">Nucleus</location>
    </subcellularLocation>
</comment>
<dbReference type="GO" id="GO:0006355">
    <property type="term" value="P:regulation of DNA-templated transcription"/>
    <property type="evidence" value="ECO:0007669"/>
    <property type="project" value="TreeGrafter"/>
</dbReference>
<dbReference type="STRING" id="50990.A0A4Y7Q150"/>
<dbReference type="GO" id="GO:0006325">
    <property type="term" value="P:chromatin organization"/>
    <property type="evidence" value="ECO:0007669"/>
    <property type="project" value="UniProtKB-KW"/>
</dbReference>
<organism evidence="14 15">
    <name type="scientific">Rickenella mellea</name>
    <dbReference type="NCBI Taxonomy" id="50990"/>
    <lineage>
        <taxon>Eukaryota</taxon>
        <taxon>Fungi</taxon>
        <taxon>Dikarya</taxon>
        <taxon>Basidiomycota</taxon>
        <taxon>Agaricomycotina</taxon>
        <taxon>Agaricomycetes</taxon>
        <taxon>Hymenochaetales</taxon>
        <taxon>Rickenellaceae</taxon>
        <taxon>Rickenella</taxon>
    </lineage>
</organism>
<dbReference type="InterPro" id="IPR028651">
    <property type="entry name" value="ING_fam"/>
</dbReference>
<dbReference type="PROSITE" id="PS50016">
    <property type="entry name" value="ZF_PHD_2"/>
    <property type="match status" value="1"/>
</dbReference>
<comment type="function">
    <text evidence="11">Component of an histone acetyltransferase complex.</text>
</comment>
<evidence type="ECO:0000256" key="3">
    <source>
        <dbReference type="ARBA" id="ARBA00022723"/>
    </source>
</evidence>
<dbReference type="SUPFAM" id="SSF57903">
    <property type="entry name" value="FYVE/PHD zinc finger"/>
    <property type="match status" value="1"/>
</dbReference>
<comment type="domain">
    <text evidence="11">The PHD-type zinc finger mediates the binding to H3K4me3.</text>
</comment>
<keyword evidence="5 9" id="KW-0862">Zinc</keyword>
<dbReference type="Gene3D" id="3.30.40.10">
    <property type="entry name" value="Zinc/RING finger domain, C3HC4 (zinc finger)"/>
    <property type="match status" value="1"/>
</dbReference>
<evidence type="ECO:0000256" key="1">
    <source>
        <dbReference type="ARBA" id="ARBA00004123"/>
    </source>
</evidence>
<feature type="compositionally biased region" description="Polar residues" evidence="12">
    <location>
        <begin position="245"/>
        <end position="263"/>
    </location>
</feature>
<dbReference type="GO" id="GO:0000785">
    <property type="term" value="C:chromatin"/>
    <property type="evidence" value="ECO:0007669"/>
    <property type="project" value="UniProtKB-ARBA"/>
</dbReference>
<feature type="compositionally biased region" description="Polar residues" evidence="12">
    <location>
        <begin position="368"/>
        <end position="379"/>
    </location>
</feature>
<feature type="region of interest" description="Disordered" evidence="12">
    <location>
        <begin position="469"/>
        <end position="490"/>
    </location>
</feature>
<dbReference type="AlphaFoldDB" id="A0A4Y7Q150"/>
<dbReference type="SMART" id="SM01408">
    <property type="entry name" value="ING"/>
    <property type="match status" value="1"/>
</dbReference>
<keyword evidence="15" id="KW-1185">Reference proteome</keyword>
<feature type="binding site" evidence="9">
    <location>
        <position position="437"/>
    </location>
    <ligand>
        <name>Zn(2+)</name>
        <dbReference type="ChEBI" id="CHEBI:29105"/>
        <label>2</label>
    </ligand>
</feature>
<feature type="compositionally biased region" description="Basic residues" evidence="12">
    <location>
        <begin position="469"/>
        <end position="479"/>
    </location>
</feature>
<evidence type="ECO:0000259" key="13">
    <source>
        <dbReference type="PROSITE" id="PS50016"/>
    </source>
</evidence>
<keyword evidence="7 11" id="KW-0539">Nucleus</keyword>
<evidence type="ECO:0000256" key="4">
    <source>
        <dbReference type="ARBA" id="ARBA00022771"/>
    </source>
</evidence>
<dbReference type="PANTHER" id="PTHR10333">
    <property type="entry name" value="INHIBITOR OF GROWTH PROTEIN"/>
    <property type="match status" value="1"/>
</dbReference>
<dbReference type="InterPro" id="IPR019786">
    <property type="entry name" value="Zinc_finger_PHD-type_CS"/>
</dbReference>
<feature type="site" description="Histone H3K4me3 binding" evidence="8">
    <location>
        <position position="441"/>
    </location>
</feature>
<dbReference type="GO" id="GO:0008270">
    <property type="term" value="F:zinc ion binding"/>
    <property type="evidence" value="ECO:0007669"/>
    <property type="project" value="UniProtKB-KW"/>
</dbReference>
<dbReference type="InterPro" id="IPR019787">
    <property type="entry name" value="Znf_PHD-finger"/>
</dbReference>
<accession>A0A4Y7Q150</accession>
<dbReference type="InterPro" id="IPR013083">
    <property type="entry name" value="Znf_RING/FYVE/PHD"/>
</dbReference>
<feature type="binding site" evidence="9">
    <location>
        <position position="421"/>
    </location>
    <ligand>
        <name>Zn(2+)</name>
        <dbReference type="ChEBI" id="CHEBI:29105"/>
        <label>1</label>
    </ligand>
</feature>
<evidence type="ECO:0000256" key="8">
    <source>
        <dbReference type="PIRSR" id="PIRSR628651-50"/>
    </source>
</evidence>
<dbReference type="PANTHER" id="PTHR10333:SF42">
    <property type="entry name" value="INHIBITOR OF GROWTH PROTEIN 5"/>
    <property type="match status" value="1"/>
</dbReference>
<evidence type="ECO:0000313" key="15">
    <source>
        <dbReference type="Proteomes" id="UP000294933"/>
    </source>
</evidence>
<evidence type="ECO:0000256" key="9">
    <source>
        <dbReference type="PIRSR" id="PIRSR628651-51"/>
    </source>
</evidence>
<evidence type="ECO:0000256" key="6">
    <source>
        <dbReference type="ARBA" id="ARBA00022853"/>
    </source>
</evidence>
<keyword evidence="3 9" id="KW-0479">Metal-binding</keyword>
<evidence type="ECO:0000256" key="10">
    <source>
        <dbReference type="PROSITE-ProRule" id="PRU00146"/>
    </source>
</evidence>
<evidence type="ECO:0000256" key="12">
    <source>
        <dbReference type="SAM" id="MobiDB-lite"/>
    </source>
</evidence>
<evidence type="ECO:0000256" key="5">
    <source>
        <dbReference type="ARBA" id="ARBA00022833"/>
    </source>
</evidence>
<dbReference type="InterPro" id="IPR024610">
    <property type="entry name" value="ING_N_histone-binding"/>
</dbReference>
<feature type="domain" description="PHD-type" evidence="13">
    <location>
        <begin position="416"/>
        <end position="464"/>
    </location>
</feature>
<feature type="compositionally biased region" description="Gly residues" evidence="12">
    <location>
        <begin position="329"/>
        <end position="343"/>
    </location>
</feature>
<dbReference type="Gene3D" id="6.10.140.1740">
    <property type="match status" value="1"/>
</dbReference>
<comment type="subunit">
    <text evidence="11">Component of an histone acetyltransferase complex. Interacts with H3K4me3 and to a lesser extent with H3K4me2.</text>
</comment>
<reference evidence="14 15" key="1">
    <citation type="submission" date="2018-06" db="EMBL/GenBank/DDBJ databases">
        <title>A transcriptomic atlas of mushroom development highlights an independent origin of complex multicellularity.</title>
        <authorList>
            <consortium name="DOE Joint Genome Institute"/>
            <person name="Krizsan K."/>
            <person name="Almasi E."/>
            <person name="Merenyi Z."/>
            <person name="Sahu N."/>
            <person name="Viragh M."/>
            <person name="Koszo T."/>
            <person name="Mondo S."/>
            <person name="Kiss B."/>
            <person name="Balint B."/>
            <person name="Kues U."/>
            <person name="Barry K."/>
            <person name="Hegedus J.C."/>
            <person name="Henrissat B."/>
            <person name="Johnson J."/>
            <person name="Lipzen A."/>
            <person name="Ohm R."/>
            <person name="Nagy I."/>
            <person name="Pangilinan J."/>
            <person name="Yan J."/>
            <person name="Xiong Y."/>
            <person name="Grigoriev I.V."/>
            <person name="Hibbett D.S."/>
            <person name="Nagy L.G."/>
        </authorList>
    </citation>
    <scope>NUCLEOTIDE SEQUENCE [LARGE SCALE GENOMIC DNA]</scope>
    <source>
        <strain evidence="14 15">SZMC22713</strain>
    </source>
</reference>
<proteinExistence type="inferred from homology"/>
<feature type="compositionally biased region" description="Gly residues" evidence="12">
    <location>
        <begin position="480"/>
        <end position="490"/>
    </location>
</feature>
<keyword evidence="4 10" id="KW-0863">Zinc-finger</keyword>
<feature type="binding site" evidence="9">
    <location>
        <position position="443"/>
    </location>
    <ligand>
        <name>Zn(2+)</name>
        <dbReference type="ChEBI" id="CHEBI:29105"/>
        <label>1</label>
    </ligand>
</feature>
<feature type="region of interest" description="Disordered" evidence="12">
    <location>
        <begin position="147"/>
        <end position="411"/>
    </location>
</feature>
<dbReference type="SMART" id="SM00249">
    <property type="entry name" value="PHD"/>
    <property type="match status" value="1"/>
</dbReference>
<sequence>MPPRTVAPANTTVNHAATPYALTLLSEYAHTLDSIPLDLSRNFADLRELDAVLSSSMAYINTKVARLIEMIETKTATREERLWLLGEIADEAAKVKSGSGDKIRIACLAADGLRSSYHHMTTLLTNLPNFEPNMLVRKTTYPHVAPRSFLFPPPDTGRRRRAANSGGLLLGSTESSPNKRRRVVEDEEYGVGKTPRRDRHTDSINPQPRPFRANQRKKVERAMSPAESVASAASYLHGQAVPPTAGTSRNNGGSRTAQGTSTGSKRRPAAQTQNADSSSLLDSVLSRKEQHEMAPSSSTSHPSLPQADSSIHNNAAHAHPDRSHSAGAHHGGGGGGGGGGKGSKNGLAAANWQPPMHLEGPGVPPPRASTQSSLTTNLTALEGSPAPTTATGAQGGGASVDDGEREDGDVEGEDTKRYCICGGVSFGEMIACDDRNCEGEWFHLSCLGIPVPDGKWFCDACQAKRASRRTSRGGKKRTGGRAGGRGATAA</sequence>
<protein>
    <recommendedName>
        <fullName evidence="11">Chromatin modification-related protein</fullName>
    </recommendedName>
</protein>
<name>A0A4Y7Q150_9AGAM</name>
<dbReference type="VEuPathDB" id="FungiDB:BD410DRAFT_724971"/>
<dbReference type="GO" id="GO:0005634">
    <property type="term" value="C:nucleus"/>
    <property type="evidence" value="ECO:0007669"/>
    <property type="project" value="UniProtKB-SubCell"/>
</dbReference>
<dbReference type="InterPro" id="IPR011011">
    <property type="entry name" value="Znf_FYVE_PHD"/>
</dbReference>
<gene>
    <name evidence="14" type="ORF">BD410DRAFT_724971</name>
</gene>
<feature type="binding site" evidence="9">
    <location>
        <position position="461"/>
    </location>
    <ligand>
        <name>Zn(2+)</name>
        <dbReference type="ChEBI" id="CHEBI:29105"/>
        <label>2</label>
    </ligand>
</feature>
<dbReference type="PROSITE" id="PS01359">
    <property type="entry name" value="ZF_PHD_1"/>
    <property type="match status" value="1"/>
</dbReference>
<evidence type="ECO:0000313" key="14">
    <source>
        <dbReference type="EMBL" id="TDL20892.1"/>
    </source>
</evidence>
<evidence type="ECO:0000256" key="7">
    <source>
        <dbReference type="ARBA" id="ARBA00023242"/>
    </source>
</evidence>
<feature type="compositionally biased region" description="Low complexity" evidence="12">
    <location>
        <begin position="383"/>
        <end position="392"/>
    </location>
</feature>